<organism evidence="2 3">
    <name type="scientific">Brettanomyces naardenensis</name>
    <name type="common">Yeast</name>
    <dbReference type="NCBI Taxonomy" id="13370"/>
    <lineage>
        <taxon>Eukaryota</taxon>
        <taxon>Fungi</taxon>
        <taxon>Dikarya</taxon>
        <taxon>Ascomycota</taxon>
        <taxon>Saccharomycotina</taxon>
        <taxon>Pichiomycetes</taxon>
        <taxon>Pichiales</taxon>
        <taxon>Pichiaceae</taxon>
        <taxon>Brettanomyces</taxon>
    </lineage>
</organism>
<evidence type="ECO:0000313" key="3">
    <source>
        <dbReference type="Proteomes" id="UP000290900"/>
    </source>
</evidence>
<dbReference type="Proteomes" id="UP000290900">
    <property type="component" value="Unassembled WGS sequence"/>
</dbReference>
<accession>A0A448YT16</accession>
<protein>
    <submittedName>
        <fullName evidence="2">DEKNAAC105210</fullName>
    </submittedName>
</protein>
<dbReference type="AlphaFoldDB" id="A0A448YT16"/>
<keyword evidence="3" id="KW-1185">Reference proteome</keyword>
<feature type="compositionally biased region" description="Basic and acidic residues" evidence="1">
    <location>
        <begin position="22"/>
        <end position="32"/>
    </location>
</feature>
<dbReference type="InParanoid" id="A0A448YT16"/>
<gene>
    <name evidence="2" type="ORF">BRENAR_LOCUS4759</name>
</gene>
<proteinExistence type="predicted"/>
<sequence length="73" mass="8892">MMLLTYLEEHPRFADFHHRLRDQDKSQTENRHIHTTYLSRSSLQARQEPIPAQDHDKDDPLLNEIHRKFRSSR</sequence>
<feature type="compositionally biased region" description="Polar residues" evidence="1">
    <location>
        <begin position="36"/>
        <end position="45"/>
    </location>
</feature>
<evidence type="ECO:0000256" key="1">
    <source>
        <dbReference type="SAM" id="MobiDB-lite"/>
    </source>
</evidence>
<dbReference type="EMBL" id="CAACVR010000067">
    <property type="protein sequence ID" value="VEU24030.1"/>
    <property type="molecule type" value="Genomic_DNA"/>
</dbReference>
<evidence type="ECO:0000313" key="2">
    <source>
        <dbReference type="EMBL" id="VEU24030.1"/>
    </source>
</evidence>
<feature type="compositionally biased region" description="Basic and acidic residues" evidence="1">
    <location>
        <begin position="53"/>
        <end position="66"/>
    </location>
</feature>
<name>A0A448YT16_BRENA</name>
<reference evidence="2 3" key="1">
    <citation type="submission" date="2018-12" db="EMBL/GenBank/DDBJ databases">
        <authorList>
            <person name="Tiukova I."/>
            <person name="Dainat J."/>
        </authorList>
    </citation>
    <scope>NUCLEOTIDE SEQUENCE [LARGE SCALE GENOMIC DNA]</scope>
</reference>
<feature type="region of interest" description="Disordered" evidence="1">
    <location>
        <begin position="22"/>
        <end position="73"/>
    </location>
</feature>